<feature type="transmembrane region" description="Helical" evidence="12">
    <location>
        <begin position="105"/>
        <end position="138"/>
    </location>
</feature>
<organism evidence="16 17">
    <name type="scientific">Orchesella dallaii</name>
    <dbReference type="NCBI Taxonomy" id="48710"/>
    <lineage>
        <taxon>Eukaryota</taxon>
        <taxon>Metazoa</taxon>
        <taxon>Ecdysozoa</taxon>
        <taxon>Arthropoda</taxon>
        <taxon>Hexapoda</taxon>
        <taxon>Collembola</taxon>
        <taxon>Entomobryomorpha</taxon>
        <taxon>Entomobryoidea</taxon>
        <taxon>Orchesellidae</taxon>
        <taxon>Orchesellinae</taxon>
        <taxon>Orchesella</taxon>
    </lineage>
</organism>
<name>A0ABP1Q446_9HEXA</name>
<evidence type="ECO:0000256" key="8">
    <source>
        <dbReference type="ARBA" id="ARBA00023065"/>
    </source>
</evidence>
<keyword evidence="8 12" id="KW-0406">Ion transport</keyword>
<feature type="compositionally biased region" description="Polar residues" evidence="13">
    <location>
        <begin position="391"/>
        <end position="401"/>
    </location>
</feature>
<feature type="compositionally biased region" description="Low complexity" evidence="13">
    <location>
        <begin position="411"/>
        <end position="421"/>
    </location>
</feature>
<evidence type="ECO:0000256" key="5">
    <source>
        <dbReference type="ARBA" id="ARBA00022737"/>
    </source>
</evidence>
<evidence type="ECO:0000256" key="11">
    <source>
        <dbReference type="ARBA" id="ARBA00023303"/>
    </source>
</evidence>
<evidence type="ECO:0000256" key="12">
    <source>
        <dbReference type="RuleBase" id="RU361132"/>
    </source>
</evidence>
<dbReference type="InterPro" id="IPR005821">
    <property type="entry name" value="Ion_trans_dom"/>
</dbReference>
<comment type="similarity">
    <text evidence="12">Belongs to the sodium channel (TC 1.A.1.10) family.</text>
</comment>
<evidence type="ECO:0000256" key="7">
    <source>
        <dbReference type="ARBA" id="ARBA00022989"/>
    </source>
</evidence>
<accession>A0ABP1Q446</accession>
<dbReference type="PANTHER" id="PTHR10037">
    <property type="entry name" value="VOLTAGE-GATED CATION CHANNEL CALCIUM AND SODIUM"/>
    <property type="match status" value="1"/>
</dbReference>
<dbReference type="InterPro" id="IPR027359">
    <property type="entry name" value="Volt_channel_dom_sf"/>
</dbReference>
<dbReference type="InterPro" id="IPR031649">
    <property type="entry name" value="GPHH_dom"/>
</dbReference>
<dbReference type="Pfam" id="PF16905">
    <property type="entry name" value="GPHH"/>
    <property type="match status" value="1"/>
</dbReference>
<evidence type="ECO:0000256" key="3">
    <source>
        <dbReference type="ARBA" id="ARBA00022475"/>
    </source>
</evidence>
<feature type="region of interest" description="Disordered" evidence="13">
    <location>
        <begin position="549"/>
        <end position="575"/>
    </location>
</feature>
<dbReference type="Gene3D" id="1.20.120.350">
    <property type="entry name" value="Voltage-gated potassium channels. Chain C"/>
    <property type="match status" value="1"/>
</dbReference>
<feature type="transmembrane region" description="Helical" evidence="12">
    <location>
        <begin position="14"/>
        <end position="36"/>
    </location>
</feature>
<keyword evidence="12" id="KW-0894">Sodium channel</keyword>
<feature type="region of interest" description="Disordered" evidence="13">
    <location>
        <begin position="510"/>
        <end position="533"/>
    </location>
</feature>
<feature type="transmembrane region" description="Helical" evidence="12">
    <location>
        <begin position="208"/>
        <end position="232"/>
    </location>
</feature>
<comment type="subcellular location">
    <subcellularLocation>
        <location evidence="1 12">Cell membrane</location>
        <topology evidence="1 12">Multi-pass membrane protein</topology>
    </subcellularLocation>
</comment>
<feature type="transmembrane region" description="Helical" evidence="12">
    <location>
        <begin position="43"/>
        <end position="63"/>
    </location>
</feature>
<feature type="region of interest" description="Disordered" evidence="13">
    <location>
        <begin position="384"/>
        <end position="493"/>
    </location>
</feature>
<keyword evidence="6 12" id="KW-0851">Voltage-gated channel</keyword>
<evidence type="ECO:0000313" key="17">
    <source>
        <dbReference type="Proteomes" id="UP001642540"/>
    </source>
</evidence>
<keyword evidence="4 12" id="KW-0812">Transmembrane</keyword>
<comment type="function">
    <text evidence="12">Mediates the voltage-dependent sodium ion permeability of excitable membranes. Assuming opened or closed conformations in response to the voltage difference across the membrane, the protein forms a sodium-selective channel through which Na(+) ions may pass in accordance with their electrochemical gradient.</text>
</comment>
<feature type="compositionally biased region" description="Low complexity" evidence="13">
    <location>
        <begin position="456"/>
        <end position="470"/>
    </location>
</feature>
<dbReference type="InterPro" id="IPR001696">
    <property type="entry name" value="Na_channel_asu"/>
</dbReference>
<proteinExistence type="inferred from homology"/>
<comment type="caution">
    <text evidence="16">The sequence shown here is derived from an EMBL/GenBank/DDBJ whole genome shotgun (WGS) entry which is preliminary data.</text>
</comment>
<keyword evidence="5" id="KW-0677">Repeat</keyword>
<feature type="domain" description="Voltage-dependent L-type calcium channel IQ-associated" evidence="15">
    <location>
        <begin position="254"/>
        <end position="291"/>
    </location>
</feature>
<dbReference type="InterPro" id="IPR043203">
    <property type="entry name" value="VGCC_Ca_Na"/>
</dbReference>
<evidence type="ECO:0000256" key="6">
    <source>
        <dbReference type="ARBA" id="ARBA00022882"/>
    </source>
</evidence>
<evidence type="ECO:0000259" key="14">
    <source>
        <dbReference type="Pfam" id="PF00520"/>
    </source>
</evidence>
<keyword evidence="17" id="KW-1185">Reference proteome</keyword>
<sequence length="585" mass="64908">MVIMAFEHYGQRQIVVHILAGFNSFFTTIYALEAIVKIIGLRYYYFTVPWNVFDFVLVLASIVDLMVGDLTVEFPIPPTMLRIVRVFRIGRVLRLVKAAKGIRKLLFALIVSLPALFNIGALLALITFIYAILGMALFGRAPRKWSIDDVFNFDTFMNSSLMLFRLMTAAGWNEVLDSLTVVEPVCGSYRHIICGQDGEPDCPSRALVVAYIVTYLIVSYLIVINMYIAIILENFVEANKEEEVGIVEDDLEMFYVRWSRYDPQATQFINFEQISDFLASLDPPLALPKPNMVALVAFNLPIARGNKIHCLDILHALVKHVLGQIDDSEEFRKLQEQMERKFQKQFPTRKLLDIVSSTRLWKIQQNAAIIIQRGWRKYRLRKYPPTEKSKATQTNPRTNPNAVGHTGLGGMMNRMGNLLHLSTSTGGAAVPGEQPLPGANNRGSRRRESIAMREPTSGVVTQQTGSSSQSRTRRSQDRISESSVTSSPTALRLETSPEVLATAAAAALATPRGTGFGGGTSRARRLSPSRMSGGSFDVAVTYGNQLAVIKDTPNTNGPSPLPSCPTTPSSVDESSSVIVQVHQFQ</sequence>
<dbReference type="Pfam" id="PF00520">
    <property type="entry name" value="Ion_trans"/>
    <property type="match status" value="1"/>
</dbReference>
<keyword evidence="10" id="KW-1015">Disulfide bond</keyword>
<keyword evidence="7 12" id="KW-1133">Transmembrane helix</keyword>
<comment type="caution">
    <text evidence="12">Lacks conserved residue(s) required for the propagation of feature annotation.</text>
</comment>
<evidence type="ECO:0000256" key="13">
    <source>
        <dbReference type="SAM" id="MobiDB-lite"/>
    </source>
</evidence>
<evidence type="ECO:0000259" key="15">
    <source>
        <dbReference type="Pfam" id="PF16905"/>
    </source>
</evidence>
<evidence type="ECO:0000256" key="4">
    <source>
        <dbReference type="ARBA" id="ARBA00022692"/>
    </source>
</evidence>
<dbReference type="Gene3D" id="1.10.238.10">
    <property type="entry name" value="EF-hand"/>
    <property type="match status" value="1"/>
</dbReference>
<reference evidence="16 17" key="1">
    <citation type="submission" date="2024-08" db="EMBL/GenBank/DDBJ databases">
        <authorList>
            <person name="Cucini C."/>
            <person name="Frati F."/>
        </authorList>
    </citation>
    <scope>NUCLEOTIDE SEQUENCE [LARGE SCALE GENOMIC DNA]</scope>
</reference>
<keyword evidence="12" id="KW-0915">Sodium</keyword>
<keyword evidence="12" id="KW-0739">Sodium transport</keyword>
<feature type="domain" description="Ion transport" evidence="14">
    <location>
        <begin position="1"/>
        <end position="242"/>
    </location>
</feature>
<dbReference type="EMBL" id="CAXLJM020000022">
    <property type="protein sequence ID" value="CAL8088472.1"/>
    <property type="molecule type" value="Genomic_DNA"/>
</dbReference>
<dbReference type="PRINTS" id="PR00170">
    <property type="entry name" value="NACHANNEL"/>
</dbReference>
<keyword evidence="3" id="KW-1003">Cell membrane</keyword>
<evidence type="ECO:0000256" key="10">
    <source>
        <dbReference type="ARBA" id="ARBA00023157"/>
    </source>
</evidence>
<dbReference type="Proteomes" id="UP001642540">
    <property type="component" value="Unassembled WGS sequence"/>
</dbReference>
<dbReference type="PANTHER" id="PTHR10037:SF62">
    <property type="entry name" value="SODIUM CHANNEL PROTEIN 60E"/>
    <property type="match status" value="1"/>
</dbReference>
<dbReference type="SUPFAM" id="SSF81324">
    <property type="entry name" value="Voltage-gated potassium channels"/>
    <property type="match status" value="1"/>
</dbReference>
<keyword evidence="9 12" id="KW-0472">Membrane</keyword>
<protein>
    <recommendedName>
        <fullName evidence="12">Sodium channel protein</fullName>
    </recommendedName>
</protein>
<evidence type="ECO:0000256" key="9">
    <source>
        <dbReference type="ARBA" id="ARBA00023136"/>
    </source>
</evidence>
<gene>
    <name evidence="16" type="ORF">ODALV1_LOCUS7066</name>
</gene>
<evidence type="ECO:0000256" key="2">
    <source>
        <dbReference type="ARBA" id="ARBA00022448"/>
    </source>
</evidence>
<evidence type="ECO:0000313" key="16">
    <source>
        <dbReference type="EMBL" id="CAL8088472.1"/>
    </source>
</evidence>
<keyword evidence="2 12" id="KW-0813">Transport</keyword>
<evidence type="ECO:0000256" key="1">
    <source>
        <dbReference type="ARBA" id="ARBA00004651"/>
    </source>
</evidence>
<dbReference type="Gene3D" id="1.10.287.70">
    <property type="match status" value="1"/>
</dbReference>
<keyword evidence="11 12" id="KW-0407">Ion channel</keyword>